<evidence type="ECO:0000256" key="3">
    <source>
        <dbReference type="ARBA" id="ARBA00022574"/>
    </source>
</evidence>
<dbReference type="Proteomes" id="UP000765509">
    <property type="component" value="Unassembled WGS sequence"/>
</dbReference>
<dbReference type="InterPro" id="IPR019775">
    <property type="entry name" value="WD40_repeat_CS"/>
</dbReference>
<evidence type="ECO:0000256" key="1">
    <source>
        <dbReference type="ARBA" id="ARBA00005434"/>
    </source>
</evidence>
<keyword evidence="4" id="KW-0677">Repeat</keyword>
<evidence type="ECO:0000313" key="10">
    <source>
        <dbReference type="EMBL" id="MBW0551180.1"/>
    </source>
</evidence>
<sequence length="623" mass="69675">MRARVEDDQLVLCLIGTGRVGKESIHRFDTHPSILHRSSIDPPSILHRSSIDPPSIHPSINKSSKIQFSASSRRKMAAMSDYERRRLENIKKNQSLLSSLAIESIAPSRKNKRPVSSAPVTPASKRRRQSAPETAVPPKRHATRASVRLSGIGLVELKAENEVANQQEPEIKINQAQRHLDRKLIVENWRAKDPLNSSELTTGLIKCVSSCISPQSSKTIKQEELNLENDKEVDQLRLDLANMRLRSLNRVCPNRIYSMAFHPDPQKSLLFIGEKLGGVAIWDALNSNIKTEDDDKHFSSSVTKQPAEEKNEAEEDDELEYLEGQSYFIQAHARFSAVSAIQPHPNHSHLIYTSSYDCSIRELNFETQQSTEVIDVDSLCPSVEALISAFEFANEGREIWCSDIAGGLSHRDLRQPKSTSRRWAIAKKKIGCVSLGPNSNGRLAVTAGLNREMRLWDLAALSGLPTDSDLSLVESRACLLNYPHRLACSSAYFNHTGDKILSTSYDDTLRVWELDSITKDGWLSSPSINTEFKPKYQARHDNQTGRWVSVMKARWCPNPRLPSHFTVGNMTQKLDIYTPKGELLTQFKHHALTAVPAVTAQHPNSTTNQIAGGTAGGKVYLWT</sequence>
<feature type="region of interest" description="Disordered" evidence="9">
    <location>
        <begin position="293"/>
        <end position="317"/>
    </location>
</feature>
<evidence type="ECO:0000256" key="6">
    <source>
        <dbReference type="ARBA" id="ARBA00023125"/>
    </source>
</evidence>
<dbReference type="PROSITE" id="PS00678">
    <property type="entry name" value="WD_REPEATS_1"/>
    <property type="match status" value="1"/>
</dbReference>
<dbReference type="AlphaFoldDB" id="A0A9Q3P7J0"/>
<dbReference type="SMART" id="SM00320">
    <property type="entry name" value="WD40"/>
    <property type="match status" value="5"/>
</dbReference>
<organism evidence="10 11">
    <name type="scientific">Austropuccinia psidii MF-1</name>
    <dbReference type="NCBI Taxonomy" id="1389203"/>
    <lineage>
        <taxon>Eukaryota</taxon>
        <taxon>Fungi</taxon>
        <taxon>Dikarya</taxon>
        <taxon>Basidiomycota</taxon>
        <taxon>Pucciniomycotina</taxon>
        <taxon>Pucciniomycetes</taxon>
        <taxon>Pucciniales</taxon>
        <taxon>Sphaerophragmiaceae</taxon>
        <taxon>Austropuccinia</taxon>
    </lineage>
</organism>
<dbReference type="InterPro" id="IPR036322">
    <property type="entry name" value="WD40_repeat_dom_sf"/>
</dbReference>
<evidence type="ECO:0000256" key="9">
    <source>
        <dbReference type="SAM" id="MobiDB-lite"/>
    </source>
</evidence>
<accession>A0A9Q3P7J0</accession>
<dbReference type="OrthoDB" id="9890280at2759"/>
<evidence type="ECO:0000256" key="5">
    <source>
        <dbReference type="ARBA" id="ARBA00022763"/>
    </source>
</evidence>
<dbReference type="PANTHER" id="PTHR14773:SF0">
    <property type="entry name" value="WD REPEAT-CONTAINING PROTEIN 76"/>
    <property type="match status" value="1"/>
</dbReference>
<dbReference type="GO" id="GO:0006974">
    <property type="term" value="P:DNA damage response"/>
    <property type="evidence" value="ECO:0007669"/>
    <property type="project" value="UniProtKB-KW"/>
</dbReference>
<gene>
    <name evidence="10" type="ORF">O181_090895</name>
</gene>
<dbReference type="Pfam" id="PF00400">
    <property type="entry name" value="WD40"/>
    <property type="match status" value="2"/>
</dbReference>
<name>A0A9Q3P7J0_9BASI</name>
<dbReference type="GO" id="GO:0005634">
    <property type="term" value="C:nucleus"/>
    <property type="evidence" value="ECO:0007669"/>
    <property type="project" value="TreeGrafter"/>
</dbReference>
<proteinExistence type="inferred from homology"/>
<evidence type="ECO:0000256" key="2">
    <source>
        <dbReference type="ARBA" id="ARBA00021132"/>
    </source>
</evidence>
<evidence type="ECO:0000256" key="8">
    <source>
        <dbReference type="RuleBase" id="RU365004"/>
    </source>
</evidence>
<reference evidence="10" key="1">
    <citation type="submission" date="2021-03" db="EMBL/GenBank/DDBJ databases">
        <title>Draft genome sequence of rust myrtle Austropuccinia psidii MF-1, a brazilian biotype.</title>
        <authorList>
            <person name="Quecine M.C."/>
            <person name="Pachon D.M.R."/>
            <person name="Bonatelli M.L."/>
            <person name="Correr F.H."/>
            <person name="Franceschini L.M."/>
            <person name="Leite T.F."/>
            <person name="Margarido G.R.A."/>
            <person name="Almeida C.A."/>
            <person name="Ferrarezi J.A."/>
            <person name="Labate C.A."/>
        </authorList>
    </citation>
    <scope>NUCLEOTIDE SEQUENCE</scope>
    <source>
        <strain evidence="10">MF-1</strain>
    </source>
</reference>
<dbReference type="Gene3D" id="2.130.10.10">
    <property type="entry name" value="YVTN repeat-like/Quinoprotein amine dehydrogenase"/>
    <property type="match status" value="1"/>
</dbReference>
<dbReference type="GO" id="GO:2000001">
    <property type="term" value="P:regulation of DNA damage checkpoint"/>
    <property type="evidence" value="ECO:0007669"/>
    <property type="project" value="TreeGrafter"/>
</dbReference>
<dbReference type="PROSITE" id="PS50082">
    <property type="entry name" value="WD_REPEATS_2"/>
    <property type="match status" value="1"/>
</dbReference>
<dbReference type="PANTHER" id="PTHR14773">
    <property type="entry name" value="WD REPEAT-CONTAINING PROTEIN 76"/>
    <property type="match status" value="1"/>
</dbReference>
<evidence type="ECO:0000256" key="4">
    <source>
        <dbReference type="ARBA" id="ARBA00022737"/>
    </source>
</evidence>
<dbReference type="InterPro" id="IPR001680">
    <property type="entry name" value="WD40_rpt"/>
</dbReference>
<comment type="caution">
    <text evidence="10">The sequence shown here is derived from an EMBL/GenBank/DDBJ whole genome shotgun (WGS) entry which is preliminary data.</text>
</comment>
<keyword evidence="6 8" id="KW-0238">DNA-binding</keyword>
<keyword evidence="5 8" id="KW-0227">DNA damage</keyword>
<feature type="repeat" description="WD" evidence="7">
    <location>
        <begin position="481"/>
        <end position="516"/>
    </location>
</feature>
<dbReference type="InterPro" id="IPR050853">
    <property type="entry name" value="WD_repeat_DNA-damage-binding"/>
</dbReference>
<keyword evidence="11" id="KW-1185">Reference proteome</keyword>
<dbReference type="EMBL" id="AVOT02056977">
    <property type="protein sequence ID" value="MBW0551180.1"/>
    <property type="molecule type" value="Genomic_DNA"/>
</dbReference>
<evidence type="ECO:0000256" key="7">
    <source>
        <dbReference type="PROSITE-ProRule" id="PRU00221"/>
    </source>
</evidence>
<comment type="function">
    <text evidence="8">DNA-binding protein that binds to both single- and double-stranded DNA. Binds preferentially to UV-damaged DNA. May be involved in DNA-metabolic processes.</text>
</comment>
<evidence type="ECO:0000313" key="11">
    <source>
        <dbReference type="Proteomes" id="UP000765509"/>
    </source>
</evidence>
<dbReference type="SUPFAM" id="SSF50978">
    <property type="entry name" value="WD40 repeat-like"/>
    <property type="match status" value="1"/>
</dbReference>
<dbReference type="InterPro" id="IPR015943">
    <property type="entry name" value="WD40/YVTN_repeat-like_dom_sf"/>
</dbReference>
<dbReference type="GO" id="GO:0003677">
    <property type="term" value="F:DNA binding"/>
    <property type="evidence" value="ECO:0007669"/>
    <property type="project" value="UniProtKB-UniRule"/>
</dbReference>
<feature type="region of interest" description="Disordered" evidence="9">
    <location>
        <begin position="107"/>
        <end position="143"/>
    </location>
</feature>
<keyword evidence="3 7" id="KW-0853">WD repeat</keyword>
<protein>
    <recommendedName>
        <fullName evidence="2 8">DNA damage-binding protein CMR1</fullName>
    </recommendedName>
</protein>
<comment type="similarity">
    <text evidence="1 8">Belongs to the WD repeat DDB2/WDR76 family.</text>
</comment>